<dbReference type="Proteomes" id="UP000014909">
    <property type="component" value="Plasmid unnamed"/>
</dbReference>
<name>S5ALF7_9ALTE</name>
<dbReference type="EMBL" id="CP004847">
    <property type="protein sequence ID" value="AGP79984.1"/>
    <property type="molecule type" value="Genomic_DNA"/>
</dbReference>
<geneLocation type="plasmid" evidence="1">
    <name>unnamed</name>
</geneLocation>
<dbReference type="HOGENOM" id="CLU_2751790_0_0_6"/>
<accession>S5ALF7</accession>
<organism evidence="1 2">
    <name type="scientific">Alteromonas mediterranea 615</name>
    <dbReference type="NCBI Taxonomy" id="1300253"/>
    <lineage>
        <taxon>Bacteria</taxon>
        <taxon>Pseudomonadati</taxon>
        <taxon>Pseudomonadota</taxon>
        <taxon>Gammaproteobacteria</taxon>
        <taxon>Alteromonadales</taxon>
        <taxon>Alteromonadaceae</taxon>
        <taxon>Alteromonas/Salinimonas group</taxon>
        <taxon>Alteromonas</taxon>
    </lineage>
</organism>
<gene>
    <name evidence="1" type="ORF">I633_22821</name>
</gene>
<proteinExistence type="predicted"/>
<keyword evidence="1" id="KW-0614">Plasmid</keyword>
<sequence>MLDIFSGATNTHCQRCYQQATSHIMSMFNTEMICMSCKDKEKRHPDYPAAQAAEREAVQRGNYNFAGIGKPADL</sequence>
<dbReference type="BioCyc" id="AMAC1300253:G12YX-3631-MONOMER"/>
<dbReference type="AlphaFoldDB" id="S5ALF7"/>
<reference evidence="1 2" key="1">
    <citation type="journal article" date="2013" name="Genome Biol. Evol.">
        <title>Genomic Diversity of "Deep Ecotype" Alteromonas macleodii Isolates: Evidence for Pan-Mediterranean Clonal Frames.</title>
        <authorList>
            <person name="Lopez-Perez M."/>
            <person name="Gonzaga A."/>
            <person name="Rodriguez-Valera F."/>
        </authorList>
    </citation>
    <scope>NUCLEOTIDE SEQUENCE [LARGE SCALE GENOMIC DNA]</scope>
    <source>
        <strain evidence="2">'English Channel 615'</strain>
        <plasmid evidence="2">Plasmid</plasmid>
    </source>
</reference>
<dbReference type="KEGG" id="amh:I633_22821"/>
<evidence type="ECO:0000313" key="1">
    <source>
        <dbReference type="EMBL" id="AGP79984.1"/>
    </source>
</evidence>
<evidence type="ECO:0000313" key="2">
    <source>
        <dbReference type="Proteomes" id="UP000014909"/>
    </source>
</evidence>
<protein>
    <submittedName>
        <fullName evidence="1">AIG2 family protein</fullName>
    </submittedName>
</protein>
<dbReference type="PATRIC" id="fig|1300253.3.peg.4749"/>